<gene>
    <name evidence="7" type="ORF">SM757_18800</name>
</gene>
<evidence type="ECO:0000256" key="2">
    <source>
        <dbReference type="ARBA" id="ARBA00023015"/>
    </source>
</evidence>
<proteinExistence type="predicted"/>
<dbReference type="PRINTS" id="PR00455">
    <property type="entry name" value="HTHTETR"/>
</dbReference>
<dbReference type="Gene3D" id="1.10.357.10">
    <property type="entry name" value="Tetracycline Repressor, domain 2"/>
    <property type="match status" value="1"/>
</dbReference>
<dbReference type="PROSITE" id="PS50977">
    <property type="entry name" value="HTH_TETR_2"/>
    <property type="match status" value="1"/>
</dbReference>
<keyword evidence="8" id="KW-1185">Reference proteome</keyword>
<feature type="domain" description="HTH tetR-type" evidence="6">
    <location>
        <begin position="11"/>
        <end position="71"/>
    </location>
</feature>
<dbReference type="PANTHER" id="PTHR30055:SF234">
    <property type="entry name" value="HTH-TYPE TRANSCRIPTIONAL REGULATOR BETI"/>
    <property type="match status" value="1"/>
</dbReference>
<dbReference type="InterPro" id="IPR009057">
    <property type="entry name" value="Homeodomain-like_sf"/>
</dbReference>
<dbReference type="EMBL" id="JAXOJX010000032">
    <property type="protein sequence ID" value="MDZ5458632.1"/>
    <property type="molecule type" value="Genomic_DNA"/>
</dbReference>
<dbReference type="Proteomes" id="UP001293718">
    <property type="component" value="Unassembled WGS sequence"/>
</dbReference>
<dbReference type="InterPro" id="IPR050109">
    <property type="entry name" value="HTH-type_TetR-like_transc_reg"/>
</dbReference>
<name>A0ABU5II10_9BURK</name>
<evidence type="ECO:0000256" key="1">
    <source>
        <dbReference type="ARBA" id="ARBA00022491"/>
    </source>
</evidence>
<sequence length="199" mass="21229">MAPPSDSERAEARRQQVLDAAAQCFRGHGFHGASMAEIARTAGMSPGHIYNLFQNKEDLIAAIVARDQANWLAKAEAMLRAPDVAQAMLDGVQQGVEECTAAADAALRLEVAAEAGRNPKLAAIVQAADAASRERCKALLRLALRQRGVELEPTTLCARASALAAIFDGLMVRCVRESGVDRAALTSEIRRLVQALIEA</sequence>
<dbReference type="SUPFAM" id="SSF48498">
    <property type="entry name" value="Tetracyclin repressor-like, C-terminal domain"/>
    <property type="match status" value="1"/>
</dbReference>
<dbReference type="InterPro" id="IPR036271">
    <property type="entry name" value="Tet_transcr_reg_TetR-rel_C_sf"/>
</dbReference>
<dbReference type="PANTHER" id="PTHR30055">
    <property type="entry name" value="HTH-TYPE TRANSCRIPTIONAL REGULATOR RUTR"/>
    <property type="match status" value="1"/>
</dbReference>
<evidence type="ECO:0000256" key="4">
    <source>
        <dbReference type="ARBA" id="ARBA00023163"/>
    </source>
</evidence>
<dbReference type="RefSeq" id="WP_066332853.1">
    <property type="nucleotide sequence ID" value="NZ_JAXOJX010000032.1"/>
</dbReference>
<evidence type="ECO:0000313" key="8">
    <source>
        <dbReference type="Proteomes" id="UP001293718"/>
    </source>
</evidence>
<evidence type="ECO:0000256" key="5">
    <source>
        <dbReference type="PROSITE-ProRule" id="PRU00335"/>
    </source>
</evidence>
<comment type="caution">
    <text evidence="7">The sequence shown here is derived from an EMBL/GenBank/DDBJ whole genome shotgun (WGS) entry which is preliminary data.</text>
</comment>
<dbReference type="InterPro" id="IPR039538">
    <property type="entry name" value="BetI_C"/>
</dbReference>
<keyword evidence="4" id="KW-0804">Transcription</keyword>
<feature type="DNA-binding region" description="H-T-H motif" evidence="5">
    <location>
        <begin position="34"/>
        <end position="53"/>
    </location>
</feature>
<dbReference type="Pfam" id="PF00440">
    <property type="entry name" value="TetR_N"/>
    <property type="match status" value="1"/>
</dbReference>
<protein>
    <submittedName>
        <fullName evidence="7">Helix-turn-helix domain-containing protein</fullName>
    </submittedName>
</protein>
<dbReference type="Pfam" id="PF13977">
    <property type="entry name" value="TetR_C_6"/>
    <property type="match status" value="1"/>
</dbReference>
<evidence type="ECO:0000259" key="6">
    <source>
        <dbReference type="PROSITE" id="PS50977"/>
    </source>
</evidence>
<evidence type="ECO:0000256" key="3">
    <source>
        <dbReference type="ARBA" id="ARBA00023125"/>
    </source>
</evidence>
<organism evidence="7 8">
    <name type="scientific">Azohydromonas lata</name>
    <dbReference type="NCBI Taxonomy" id="45677"/>
    <lineage>
        <taxon>Bacteria</taxon>
        <taxon>Pseudomonadati</taxon>
        <taxon>Pseudomonadota</taxon>
        <taxon>Betaproteobacteria</taxon>
        <taxon>Burkholderiales</taxon>
        <taxon>Sphaerotilaceae</taxon>
        <taxon>Azohydromonas</taxon>
    </lineage>
</organism>
<dbReference type="SUPFAM" id="SSF46689">
    <property type="entry name" value="Homeodomain-like"/>
    <property type="match status" value="1"/>
</dbReference>
<accession>A0ABU5II10</accession>
<dbReference type="InterPro" id="IPR001647">
    <property type="entry name" value="HTH_TetR"/>
</dbReference>
<keyword evidence="2" id="KW-0805">Transcription regulation</keyword>
<evidence type="ECO:0000313" key="7">
    <source>
        <dbReference type="EMBL" id="MDZ5458632.1"/>
    </source>
</evidence>
<keyword evidence="1" id="KW-0678">Repressor</keyword>
<reference evidence="7 8" key="1">
    <citation type="submission" date="2023-11" db="EMBL/GenBank/DDBJ databases">
        <title>Draft genome of Azohydromonas lata strain H1 (DSM1123), a polyhydroxyalkanoate producer.</title>
        <authorList>
            <person name="Traversa D."/>
            <person name="D'Addabbo P."/>
            <person name="Pazzani C."/>
            <person name="Manzari C."/>
            <person name="Chiara M."/>
            <person name="Scrascia M."/>
        </authorList>
    </citation>
    <scope>NUCLEOTIDE SEQUENCE [LARGE SCALE GENOMIC DNA]</scope>
    <source>
        <strain evidence="7 8">H1</strain>
    </source>
</reference>
<keyword evidence="3 5" id="KW-0238">DNA-binding</keyword>